<protein>
    <recommendedName>
        <fullName evidence="5">Methane oxygenase PmoA</fullName>
    </recommendedName>
</protein>
<evidence type="ECO:0000313" key="2">
    <source>
        <dbReference type="EMBL" id="MTU67840.1"/>
    </source>
</evidence>
<dbReference type="EMBL" id="WNDA01000002">
    <property type="protein sequence ID" value="MTU67840.1"/>
    <property type="molecule type" value="Genomic_DNA"/>
</dbReference>
<gene>
    <name evidence="1" type="ORF">CE91St3_23680</name>
    <name evidence="2" type="ORF">GMD92_01770</name>
</gene>
<dbReference type="AlphaFoldDB" id="A0AA37KC12"/>
<evidence type="ECO:0000313" key="3">
    <source>
        <dbReference type="Proteomes" id="UP000448908"/>
    </source>
</evidence>
<dbReference type="Proteomes" id="UP001055114">
    <property type="component" value="Unassembled WGS sequence"/>
</dbReference>
<proteinExistence type="predicted"/>
<reference evidence="2 3" key="1">
    <citation type="journal article" date="2019" name="Nat. Med.">
        <title>A library of human gut bacterial isolates paired with longitudinal multiomics data enables mechanistic microbiome research.</title>
        <authorList>
            <person name="Poyet M."/>
            <person name="Groussin M."/>
            <person name="Gibbons S.M."/>
            <person name="Avila-Pacheco J."/>
            <person name="Jiang X."/>
            <person name="Kearney S.M."/>
            <person name="Perrotta A.R."/>
            <person name="Berdy B."/>
            <person name="Zhao S."/>
            <person name="Lieberman T.D."/>
            <person name="Swanson P.K."/>
            <person name="Smith M."/>
            <person name="Roesemann S."/>
            <person name="Alexander J.E."/>
            <person name="Rich S.A."/>
            <person name="Livny J."/>
            <person name="Vlamakis H."/>
            <person name="Clish C."/>
            <person name="Bullock K."/>
            <person name="Deik A."/>
            <person name="Scott J."/>
            <person name="Pierce K.A."/>
            <person name="Xavier R.J."/>
            <person name="Alm E.J."/>
        </authorList>
    </citation>
    <scope>NUCLEOTIDE SEQUENCE [LARGE SCALE GENOMIC DNA]</scope>
    <source>
        <strain evidence="2 3">BIOML-A16</strain>
    </source>
</reference>
<dbReference type="Proteomes" id="UP000448908">
    <property type="component" value="Unassembled WGS sequence"/>
</dbReference>
<evidence type="ECO:0000313" key="4">
    <source>
        <dbReference type="Proteomes" id="UP001055114"/>
    </source>
</evidence>
<evidence type="ECO:0008006" key="5">
    <source>
        <dbReference type="Google" id="ProtNLM"/>
    </source>
</evidence>
<evidence type="ECO:0000313" key="1">
    <source>
        <dbReference type="EMBL" id="GKH72505.1"/>
    </source>
</evidence>
<comment type="caution">
    <text evidence="1">The sequence shown here is derived from an EMBL/GenBank/DDBJ whole genome shotgun (WGS) entry which is preliminary data.</text>
</comment>
<dbReference type="EMBL" id="BQNZ01000002">
    <property type="protein sequence ID" value="GKH72505.1"/>
    <property type="molecule type" value="Genomic_DNA"/>
</dbReference>
<dbReference type="GeneID" id="49203705"/>
<name>A0AA37KC12_9BACT</name>
<accession>A0AA37KC12</accession>
<reference evidence="1" key="2">
    <citation type="submission" date="2022-01" db="EMBL/GenBank/DDBJ databases">
        <title>Novel bile acid biosynthetic pathways are enriched in the microbiome of centenarians.</title>
        <authorList>
            <person name="Sato Y."/>
            <person name="Atarashi K."/>
            <person name="Plichta R.D."/>
            <person name="Arai Y."/>
            <person name="Sasajima S."/>
            <person name="Kearney M.S."/>
            <person name="Suda W."/>
            <person name="Takeshita K."/>
            <person name="Sasaki T."/>
            <person name="Okamoto S."/>
            <person name="Skelly N.A."/>
            <person name="Okamura Y."/>
            <person name="Vlamakis H."/>
            <person name="Li Y."/>
            <person name="Tanoue T."/>
            <person name="Takei H."/>
            <person name="Nittono H."/>
            <person name="Narushima S."/>
            <person name="Irie J."/>
            <person name="Itoh H."/>
            <person name="Moriya K."/>
            <person name="Sugiura Y."/>
            <person name="Suematsu M."/>
            <person name="Moritoki N."/>
            <person name="Shibata S."/>
            <person name="Littman R.D."/>
            <person name="Fischbach A.M."/>
            <person name="Uwamino Y."/>
            <person name="Inoue T."/>
            <person name="Honda A."/>
            <person name="Hattori M."/>
            <person name="Murai T."/>
            <person name="Xavier J.R."/>
            <person name="Hirose N."/>
            <person name="Honda K."/>
        </authorList>
    </citation>
    <scope>NUCLEOTIDE SEQUENCE</scope>
    <source>
        <strain evidence="1">CE91-St3</strain>
    </source>
</reference>
<organism evidence="1 4">
    <name type="scientific">Parabacteroides merdae</name>
    <dbReference type="NCBI Taxonomy" id="46503"/>
    <lineage>
        <taxon>Bacteria</taxon>
        <taxon>Pseudomonadati</taxon>
        <taxon>Bacteroidota</taxon>
        <taxon>Bacteroidia</taxon>
        <taxon>Bacteroidales</taxon>
        <taxon>Tannerellaceae</taxon>
        <taxon>Parabacteroides</taxon>
    </lineage>
</organism>
<dbReference type="RefSeq" id="WP_005639788.1">
    <property type="nucleotide sequence ID" value="NZ_BAABYG010000001.1"/>
</dbReference>
<sequence>MNKLILLILFSLSYCNSVIGQDSHIHFIEKPDSQKISIYIDQTLFTEFLYSDTLYKQVLYPIYTASGTEITRGYPARPKADERTDHPHQMGLWFSFGSINGLDFWNNSNRIPLDKKEHYGIIRFTGIKNINEKENQFTVEANWTNHNGYILLKEKTTYAFTGKPHERGIQRTTTLTAFNDSIFITENKEGLLGMRLDRNLEADISGIYQNKEGDTGNDVWGKRSAWVVLNGKIKDEKISIAIIDHPENPNYPGWSHAREYGLFAINNLGGRCFDKQAEKVQILLKKEDSITFTHQILIKDGDYLSNQEIENISVVQKSYKKLKAVSRQPLTNFVNLKSNTIMKKPRYKDTGFS</sequence>
<dbReference type="Pfam" id="PF14100">
    <property type="entry name" value="DUF6807"/>
    <property type="match status" value="1"/>
</dbReference>
<dbReference type="InterPro" id="IPR029475">
    <property type="entry name" value="DUF6807"/>
</dbReference>